<dbReference type="InterPro" id="IPR000276">
    <property type="entry name" value="GPCR_Rhodpsn"/>
</dbReference>
<evidence type="ECO:0000256" key="5">
    <source>
        <dbReference type="ARBA" id="ARBA00023136"/>
    </source>
</evidence>
<feature type="transmembrane region" description="Helical" evidence="6">
    <location>
        <begin position="202"/>
        <end position="230"/>
    </location>
</feature>
<keyword evidence="4 6" id="KW-1133">Transmembrane helix</keyword>
<reference evidence="8" key="2">
    <citation type="submission" date="2021-01" db="UniProtKB">
        <authorList>
            <consortium name="EnsemblMetazoa"/>
        </authorList>
    </citation>
    <scope>IDENTIFICATION</scope>
</reference>
<dbReference type="OMA" id="IYWWRIP"/>
<dbReference type="EnsemblMetazoa" id="XM_030989865">
    <property type="protein sequence ID" value="XP_030845725"/>
    <property type="gene ID" value="LOC115925854"/>
</dbReference>
<dbReference type="GO" id="GO:0005886">
    <property type="term" value="C:plasma membrane"/>
    <property type="evidence" value="ECO:0000318"/>
    <property type="project" value="GO_Central"/>
</dbReference>
<dbReference type="InterPro" id="IPR017452">
    <property type="entry name" value="GPCR_Rhodpsn_7TM"/>
</dbReference>
<feature type="transmembrane region" description="Helical" evidence="6">
    <location>
        <begin position="236"/>
        <end position="262"/>
    </location>
</feature>
<dbReference type="GO" id="GO:0001609">
    <property type="term" value="F:G protein-coupled adenosine receptor activity"/>
    <property type="evidence" value="ECO:0000318"/>
    <property type="project" value="GO_Central"/>
</dbReference>
<feature type="transmembrane region" description="Helical" evidence="6">
    <location>
        <begin position="151"/>
        <end position="175"/>
    </location>
</feature>
<keyword evidence="5 6" id="KW-0472">Membrane</keyword>
<evidence type="ECO:0000256" key="2">
    <source>
        <dbReference type="ARBA" id="ARBA00022475"/>
    </source>
</evidence>
<feature type="domain" description="G-protein coupled receptors family 1 profile" evidence="7">
    <location>
        <begin position="24"/>
        <end position="260"/>
    </location>
</feature>
<dbReference type="PRINTS" id="PR00237">
    <property type="entry name" value="GPCRRHODOPSN"/>
</dbReference>
<dbReference type="InParanoid" id="A0A7M7P3S8"/>
<comment type="subcellular location">
    <subcellularLocation>
        <location evidence="1">Cell membrane</location>
        <topology evidence="1">Multi-pass membrane protein</topology>
    </subcellularLocation>
</comment>
<keyword evidence="2" id="KW-1003">Cell membrane</keyword>
<keyword evidence="9" id="KW-1185">Reference proteome</keyword>
<feature type="transmembrane region" description="Helical" evidence="6">
    <location>
        <begin position="12"/>
        <end position="34"/>
    </location>
</feature>
<name>A0A7M7P3S8_STRPU</name>
<evidence type="ECO:0000256" key="4">
    <source>
        <dbReference type="ARBA" id="ARBA00022989"/>
    </source>
</evidence>
<dbReference type="OrthoDB" id="5960307at2759"/>
<dbReference type="Pfam" id="PF00001">
    <property type="entry name" value="7tm_1"/>
    <property type="match status" value="1"/>
</dbReference>
<organism evidence="8 9">
    <name type="scientific">Strongylocentrotus purpuratus</name>
    <name type="common">Purple sea urchin</name>
    <dbReference type="NCBI Taxonomy" id="7668"/>
    <lineage>
        <taxon>Eukaryota</taxon>
        <taxon>Metazoa</taxon>
        <taxon>Echinodermata</taxon>
        <taxon>Eleutherozoa</taxon>
        <taxon>Echinozoa</taxon>
        <taxon>Echinoidea</taxon>
        <taxon>Euechinoidea</taxon>
        <taxon>Echinacea</taxon>
        <taxon>Camarodonta</taxon>
        <taxon>Echinidea</taxon>
        <taxon>Strongylocentrotidae</taxon>
        <taxon>Strongylocentrotus</taxon>
    </lineage>
</organism>
<dbReference type="GeneID" id="115925854"/>
<evidence type="ECO:0000259" key="7">
    <source>
        <dbReference type="PROSITE" id="PS50262"/>
    </source>
</evidence>
<protein>
    <recommendedName>
        <fullName evidence="7">G-protein coupled receptors family 1 profile domain-containing protein</fullName>
    </recommendedName>
</protein>
<evidence type="ECO:0000256" key="6">
    <source>
        <dbReference type="SAM" id="Phobius"/>
    </source>
</evidence>
<evidence type="ECO:0000256" key="3">
    <source>
        <dbReference type="ARBA" id="ARBA00022692"/>
    </source>
</evidence>
<proteinExistence type="predicted"/>
<dbReference type="Proteomes" id="UP000007110">
    <property type="component" value="Unassembled WGS sequence"/>
</dbReference>
<dbReference type="AlphaFoldDB" id="A0A7M7P3S8"/>
<evidence type="ECO:0000256" key="1">
    <source>
        <dbReference type="ARBA" id="ARBA00004651"/>
    </source>
</evidence>
<dbReference type="Gene3D" id="1.20.1070.10">
    <property type="entry name" value="Rhodopsin 7-helix transmembrane proteins"/>
    <property type="match status" value="1"/>
</dbReference>
<reference evidence="9" key="1">
    <citation type="submission" date="2015-02" db="EMBL/GenBank/DDBJ databases">
        <title>Genome sequencing for Strongylocentrotus purpuratus.</title>
        <authorList>
            <person name="Murali S."/>
            <person name="Liu Y."/>
            <person name="Vee V."/>
            <person name="English A."/>
            <person name="Wang M."/>
            <person name="Skinner E."/>
            <person name="Han Y."/>
            <person name="Muzny D.M."/>
            <person name="Worley K.C."/>
            <person name="Gibbs R.A."/>
        </authorList>
    </citation>
    <scope>NUCLEOTIDE SEQUENCE</scope>
</reference>
<dbReference type="KEGG" id="spu:115925854"/>
<dbReference type="RefSeq" id="XP_030845725.1">
    <property type="nucleotide sequence ID" value="XM_030989865.1"/>
</dbReference>
<dbReference type="CDD" id="cd00637">
    <property type="entry name" value="7tm_classA_rhodopsin-like"/>
    <property type="match status" value="1"/>
</dbReference>
<feature type="transmembrane region" description="Helical" evidence="6">
    <location>
        <begin position="46"/>
        <end position="68"/>
    </location>
</feature>
<dbReference type="GO" id="GO:0007186">
    <property type="term" value="P:G protein-coupled receptor signaling pathway"/>
    <property type="evidence" value="ECO:0000318"/>
    <property type="project" value="GO_Central"/>
</dbReference>
<keyword evidence="3 6" id="KW-0812">Transmembrane</keyword>
<dbReference type="SUPFAM" id="SSF81321">
    <property type="entry name" value="Family A G protein-coupled receptor-like"/>
    <property type="match status" value="1"/>
</dbReference>
<feature type="transmembrane region" description="Helical" evidence="6">
    <location>
        <begin position="122"/>
        <end position="145"/>
    </location>
</feature>
<dbReference type="PANTHER" id="PTHR22750">
    <property type="entry name" value="G-PROTEIN COUPLED RECEPTOR"/>
    <property type="match status" value="1"/>
</dbReference>
<feature type="transmembrane region" description="Helical" evidence="6">
    <location>
        <begin position="80"/>
        <end position="101"/>
    </location>
</feature>
<dbReference type="PROSITE" id="PS50262">
    <property type="entry name" value="G_PROTEIN_RECEP_F1_2"/>
    <property type="match status" value="1"/>
</dbReference>
<sequence>MTEPLRTYLYHTAMLVFSSTGALINFATVCAILLSKALRKEQNIFTFNLALADCISAIALFINNFYGFPEIPFQLENGSWIQPLFTAGLFLSILSTLAIAFERFIILRYDALGHRHIVTAKRSIAICVIGWIVVPSTYFIIHGFNRHASNILVNVVSPCAILACLTITALCYILIYKKIASISDIVLNDAALQRRAKNSKKILVTFALVVASTTACWVIMCCVLLVEIYGALEETLWFIVLADVGNVLVSINGILNPVIIWLRLTVFRNKLDACFGSRICRRAFESQNPSLAQSHSTTTTIKQSVSTINIDLKDITEN</sequence>
<accession>A0A7M7P3S8</accession>
<evidence type="ECO:0000313" key="9">
    <source>
        <dbReference type="Proteomes" id="UP000007110"/>
    </source>
</evidence>
<evidence type="ECO:0000313" key="8">
    <source>
        <dbReference type="EnsemblMetazoa" id="XP_030845725"/>
    </source>
</evidence>